<comment type="caution">
    <text evidence="3">The sequence shown here is derived from an EMBL/GenBank/DDBJ whole genome shotgun (WGS) entry which is preliminary data.</text>
</comment>
<dbReference type="InterPro" id="IPR000620">
    <property type="entry name" value="EamA_dom"/>
</dbReference>
<feature type="transmembrane region" description="Helical" evidence="1">
    <location>
        <begin position="252"/>
        <end position="272"/>
    </location>
</feature>
<feature type="transmembrane region" description="Helical" evidence="1">
    <location>
        <begin position="100"/>
        <end position="119"/>
    </location>
</feature>
<dbReference type="PANTHER" id="PTHR22911:SF76">
    <property type="entry name" value="EAMA DOMAIN-CONTAINING PROTEIN"/>
    <property type="match status" value="1"/>
</dbReference>
<dbReference type="AlphaFoldDB" id="A0A0C2C0V3"/>
<feature type="transmembrane region" description="Helical" evidence="1">
    <location>
        <begin position="192"/>
        <end position="211"/>
    </location>
</feature>
<dbReference type="InterPro" id="IPR037185">
    <property type="entry name" value="EmrE-like"/>
</dbReference>
<keyword evidence="1" id="KW-0812">Transmembrane</keyword>
<feature type="transmembrane region" description="Helical" evidence="1">
    <location>
        <begin position="223"/>
        <end position="245"/>
    </location>
</feature>
<feature type="transmembrane region" description="Helical" evidence="1">
    <location>
        <begin position="126"/>
        <end position="145"/>
    </location>
</feature>
<reference evidence="3 4" key="1">
    <citation type="submission" date="2014-12" db="EMBL/GenBank/DDBJ databases">
        <title>Denitrispirillum autotrophicum gen. nov., sp. nov., Denitrifying, Facultatively Autotrophic Bacteria Isolated from Rice Paddy Soil.</title>
        <authorList>
            <person name="Ishii S."/>
            <person name="Ashida N."/>
            <person name="Ohno H."/>
            <person name="Otsuka S."/>
            <person name="Yokota A."/>
            <person name="Senoo K."/>
        </authorList>
    </citation>
    <scope>NUCLEOTIDE SEQUENCE [LARGE SCALE GENOMIC DNA]</scope>
    <source>
        <strain evidence="3 4">TSA66</strain>
    </source>
</reference>
<dbReference type="GO" id="GO:0016020">
    <property type="term" value="C:membrane"/>
    <property type="evidence" value="ECO:0007669"/>
    <property type="project" value="InterPro"/>
</dbReference>
<feature type="transmembrane region" description="Helical" evidence="1">
    <location>
        <begin position="278"/>
        <end position="294"/>
    </location>
</feature>
<dbReference type="OrthoDB" id="8770617at2"/>
<evidence type="ECO:0000313" key="3">
    <source>
        <dbReference type="EMBL" id="KIF83931.1"/>
    </source>
</evidence>
<keyword evidence="1" id="KW-0472">Membrane</keyword>
<dbReference type="EMBL" id="JWJG01000028">
    <property type="protein sequence ID" value="KIF83931.1"/>
    <property type="molecule type" value="Genomic_DNA"/>
</dbReference>
<dbReference type="STRING" id="709839.TSA66_22610"/>
<dbReference type="Proteomes" id="UP000031572">
    <property type="component" value="Unassembled WGS sequence"/>
</dbReference>
<feature type="domain" description="EamA" evidence="2">
    <location>
        <begin position="161"/>
        <end position="293"/>
    </location>
</feature>
<accession>A0A0C2C0V3</accession>
<sequence>MDTSSRQPFPVFAFAALLLGGVAIGFAGIFMRLSDVNPLASAFWRMALAAPALWAWACAVRTQDEKGGKRTDFSMALVLAGMYFAGDMGVWHLSLHYTTVANATLLSNFAPIFIALWMWFAHRMRFARVFVVGMVVALVGAVMLVGPNAAAGGHGGSDKLLGDTLGLGSAVFYAAYQLVIKEARSQYSTARLMAWSTTITGLALLPFALVAPGGFWPAQHAGWLPLLALALVAQIGGQTVIAYALAHLPASLSSVSLLIQPLTAAVAAWLIFGEAIGPIQMLGAALLLWGIYLAKKGS</sequence>
<dbReference type="PANTHER" id="PTHR22911">
    <property type="entry name" value="ACYL-MALONYL CONDENSING ENZYME-RELATED"/>
    <property type="match status" value="1"/>
</dbReference>
<dbReference type="SUPFAM" id="SSF103481">
    <property type="entry name" value="Multidrug resistance efflux transporter EmrE"/>
    <property type="match status" value="2"/>
</dbReference>
<keyword evidence="1" id="KW-1133">Transmembrane helix</keyword>
<proteinExistence type="predicted"/>
<feature type="transmembrane region" description="Helical" evidence="1">
    <location>
        <begin position="12"/>
        <end position="30"/>
    </location>
</feature>
<feature type="transmembrane region" description="Helical" evidence="1">
    <location>
        <begin position="73"/>
        <end position="94"/>
    </location>
</feature>
<feature type="transmembrane region" description="Helical" evidence="1">
    <location>
        <begin position="42"/>
        <end position="61"/>
    </location>
</feature>
<dbReference type="Pfam" id="PF00892">
    <property type="entry name" value="EamA"/>
    <property type="match status" value="2"/>
</dbReference>
<gene>
    <name evidence="3" type="ORF">TSA66_22610</name>
</gene>
<evidence type="ECO:0000256" key="1">
    <source>
        <dbReference type="SAM" id="Phobius"/>
    </source>
</evidence>
<name>A0A0C2C0V3_9BURK</name>
<keyword evidence="4" id="KW-1185">Reference proteome</keyword>
<dbReference type="RefSeq" id="WP_040042895.1">
    <property type="nucleotide sequence ID" value="NZ_JWJG01000028.1"/>
</dbReference>
<feature type="domain" description="EamA" evidence="2">
    <location>
        <begin position="15"/>
        <end position="145"/>
    </location>
</feature>
<organism evidence="3 4">
    <name type="scientific">Noviherbaspirillum autotrophicum</name>
    <dbReference type="NCBI Taxonomy" id="709839"/>
    <lineage>
        <taxon>Bacteria</taxon>
        <taxon>Pseudomonadati</taxon>
        <taxon>Pseudomonadota</taxon>
        <taxon>Betaproteobacteria</taxon>
        <taxon>Burkholderiales</taxon>
        <taxon>Oxalobacteraceae</taxon>
        <taxon>Noviherbaspirillum</taxon>
    </lineage>
</organism>
<protein>
    <recommendedName>
        <fullName evidence="2">EamA domain-containing protein</fullName>
    </recommendedName>
</protein>
<evidence type="ECO:0000313" key="4">
    <source>
        <dbReference type="Proteomes" id="UP000031572"/>
    </source>
</evidence>
<feature type="transmembrane region" description="Helical" evidence="1">
    <location>
        <begin position="160"/>
        <end position="180"/>
    </location>
</feature>
<evidence type="ECO:0000259" key="2">
    <source>
        <dbReference type="Pfam" id="PF00892"/>
    </source>
</evidence>